<reference evidence="2 3" key="1">
    <citation type="journal article" date="2019" name="Nat. Ecol. Evol.">
        <title>Megaphylogeny resolves global patterns of mushroom evolution.</title>
        <authorList>
            <person name="Varga T."/>
            <person name="Krizsan K."/>
            <person name="Foldi C."/>
            <person name="Dima B."/>
            <person name="Sanchez-Garcia M."/>
            <person name="Sanchez-Ramirez S."/>
            <person name="Szollosi G.J."/>
            <person name="Szarkandi J.G."/>
            <person name="Papp V."/>
            <person name="Albert L."/>
            <person name="Andreopoulos W."/>
            <person name="Angelini C."/>
            <person name="Antonin V."/>
            <person name="Barry K.W."/>
            <person name="Bougher N.L."/>
            <person name="Buchanan P."/>
            <person name="Buyck B."/>
            <person name="Bense V."/>
            <person name="Catcheside P."/>
            <person name="Chovatia M."/>
            <person name="Cooper J."/>
            <person name="Damon W."/>
            <person name="Desjardin D."/>
            <person name="Finy P."/>
            <person name="Geml J."/>
            <person name="Haridas S."/>
            <person name="Hughes K."/>
            <person name="Justo A."/>
            <person name="Karasinski D."/>
            <person name="Kautmanova I."/>
            <person name="Kiss B."/>
            <person name="Kocsube S."/>
            <person name="Kotiranta H."/>
            <person name="LaButti K.M."/>
            <person name="Lechner B.E."/>
            <person name="Liimatainen K."/>
            <person name="Lipzen A."/>
            <person name="Lukacs Z."/>
            <person name="Mihaltcheva S."/>
            <person name="Morgado L.N."/>
            <person name="Niskanen T."/>
            <person name="Noordeloos M.E."/>
            <person name="Ohm R.A."/>
            <person name="Ortiz-Santana B."/>
            <person name="Ovrebo C."/>
            <person name="Racz N."/>
            <person name="Riley R."/>
            <person name="Savchenko A."/>
            <person name="Shiryaev A."/>
            <person name="Soop K."/>
            <person name="Spirin V."/>
            <person name="Szebenyi C."/>
            <person name="Tomsovsky M."/>
            <person name="Tulloss R.E."/>
            <person name="Uehling J."/>
            <person name="Grigoriev I.V."/>
            <person name="Vagvolgyi C."/>
            <person name="Papp T."/>
            <person name="Martin F.M."/>
            <person name="Miettinen O."/>
            <person name="Hibbett D.S."/>
            <person name="Nagy L.G."/>
        </authorList>
    </citation>
    <scope>NUCLEOTIDE SEQUENCE [LARGE SCALE GENOMIC DNA]</scope>
    <source>
        <strain evidence="2 3">CBS 309.79</strain>
    </source>
</reference>
<proteinExistence type="predicted"/>
<keyword evidence="1" id="KW-0472">Membrane</keyword>
<sequence>MHMSLLLHLPKVPCNCTCCVPIIAFHVFSISASYFSTSSFSLFIYCRCLLPPSFLHVSCFCALIFTLFLCLQCAFHHDHSSFTFPPTTLCIYSINLIARIPLLDLSFFLLSIISSFLPSLFVSYFSLRYSLFDHCICYCMMMNHSESVMCPCNDCLFLSNLSFSPNSFLPVHATYVS</sequence>
<keyword evidence="3" id="KW-1185">Reference proteome</keyword>
<dbReference type="Proteomes" id="UP000305067">
    <property type="component" value="Unassembled WGS sequence"/>
</dbReference>
<dbReference type="EMBL" id="ML178821">
    <property type="protein sequence ID" value="TFL02872.1"/>
    <property type="molecule type" value="Genomic_DNA"/>
</dbReference>
<accession>A0A5C3QM58</accession>
<protein>
    <submittedName>
        <fullName evidence="2">Uncharacterized protein</fullName>
    </submittedName>
</protein>
<name>A0A5C3QM58_9AGAR</name>
<evidence type="ECO:0000256" key="1">
    <source>
        <dbReference type="SAM" id="Phobius"/>
    </source>
</evidence>
<feature type="transmembrane region" description="Helical" evidence="1">
    <location>
        <begin position="54"/>
        <end position="75"/>
    </location>
</feature>
<keyword evidence="1" id="KW-1133">Transmembrane helix</keyword>
<evidence type="ECO:0000313" key="2">
    <source>
        <dbReference type="EMBL" id="TFL02872.1"/>
    </source>
</evidence>
<organism evidence="2 3">
    <name type="scientific">Pterulicium gracile</name>
    <dbReference type="NCBI Taxonomy" id="1884261"/>
    <lineage>
        <taxon>Eukaryota</taxon>
        <taxon>Fungi</taxon>
        <taxon>Dikarya</taxon>
        <taxon>Basidiomycota</taxon>
        <taxon>Agaricomycotina</taxon>
        <taxon>Agaricomycetes</taxon>
        <taxon>Agaricomycetidae</taxon>
        <taxon>Agaricales</taxon>
        <taxon>Pleurotineae</taxon>
        <taxon>Pterulaceae</taxon>
        <taxon>Pterulicium</taxon>
    </lineage>
</organism>
<gene>
    <name evidence="2" type="ORF">BDV98DRAFT_406584</name>
</gene>
<dbReference type="AlphaFoldDB" id="A0A5C3QM58"/>
<feature type="transmembrane region" description="Helical" evidence="1">
    <location>
        <begin position="107"/>
        <end position="127"/>
    </location>
</feature>
<evidence type="ECO:0000313" key="3">
    <source>
        <dbReference type="Proteomes" id="UP000305067"/>
    </source>
</evidence>
<feature type="transmembrane region" description="Helical" evidence="1">
    <location>
        <begin position="12"/>
        <end position="34"/>
    </location>
</feature>
<keyword evidence="1" id="KW-0812">Transmembrane</keyword>